<keyword evidence="1" id="KW-1133">Transmembrane helix</keyword>
<dbReference type="GO" id="GO:0005789">
    <property type="term" value="C:endoplasmic reticulum membrane"/>
    <property type="evidence" value="ECO:0007669"/>
    <property type="project" value="TreeGrafter"/>
</dbReference>
<dbReference type="GO" id="GO:0047560">
    <property type="term" value="F:3-dehydrosphinganine reductase activity"/>
    <property type="evidence" value="ECO:0007669"/>
    <property type="project" value="TreeGrafter"/>
</dbReference>
<dbReference type="InterPro" id="IPR036291">
    <property type="entry name" value="NAD(P)-bd_dom_sf"/>
</dbReference>
<gene>
    <name evidence="2" type="ORF">CHYS00102_LOCUS7614</name>
</gene>
<protein>
    <recommendedName>
        <fullName evidence="3">3-ketodihydrosphingosine reductase</fullName>
    </recommendedName>
</protein>
<dbReference type="PANTHER" id="PTHR43550:SF3">
    <property type="entry name" value="3-KETODIHYDROSPHINGOSINE REDUCTASE"/>
    <property type="match status" value="1"/>
</dbReference>
<dbReference type="AlphaFoldDB" id="A0A7S1BAH4"/>
<reference evidence="2" key="1">
    <citation type="submission" date="2021-01" db="EMBL/GenBank/DDBJ databases">
        <authorList>
            <person name="Corre E."/>
            <person name="Pelletier E."/>
            <person name="Niang G."/>
            <person name="Scheremetjew M."/>
            <person name="Finn R."/>
            <person name="Kale V."/>
            <person name="Holt S."/>
            <person name="Cochrane G."/>
            <person name="Meng A."/>
            <person name="Brown T."/>
            <person name="Cohen L."/>
        </authorList>
    </citation>
    <scope>NUCLEOTIDE SEQUENCE</scope>
    <source>
        <strain evidence="2">308</strain>
    </source>
</reference>
<organism evidence="2">
    <name type="scientific">Corethron hystrix</name>
    <dbReference type="NCBI Taxonomy" id="216773"/>
    <lineage>
        <taxon>Eukaryota</taxon>
        <taxon>Sar</taxon>
        <taxon>Stramenopiles</taxon>
        <taxon>Ochrophyta</taxon>
        <taxon>Bacillariophyta</taxon>
        <taxon>Coscinodiscophyceae</taxon>
        <taxon>Corethrophycidae</taxon>
        <taxon>Corethrales</taxon>
        <taxon>Corethraceae</taxon>
        <taxon>Corethron</taxon>
    </lineage>
</organism>
<proteinExistence type="predicted"/>
<dbReference type="PANTHER" id="PTHR43550">
    <property type="entry name" value="3-KETODIHYDROSPHINGOSINE REDUCTASE"/>
    <property type="match status" value="1"/>
</dbReference>
<sequence>MAPVPPGERRTVALVSSAAGQVGIVGYACYSPTKFALRGFAEALAMEMGAHRVDVTVAYPPDTDTPGYAAEMEEGKPEECTLISGEMGLYSAEQVGRDIVDAACQGRTSVYWGLEGWMLATLTAGMGPGPGPGVSLRNFLELGGQLLLMGILRAVSLVYLWSFQKIVDKCHRKRMQLQQQQEKQT</sequence>
<keyword evidence="1" id="KW-0472">Membrane</keyword>
<dbReference type="EMBL" id="HBFR01010493">
    <property type="protein sequence ID" value="CAD8880428.1"/>
    <property type="molecule type" value="Transcribed_RNA"/>
</dbReference>
<dbReference type="GO" id="GO:0030148">
    <property type="term" value="P:sphingolipid biosynthetic process"/>
    <property type="evidence" value="ECO:0007669"/>
    <property type="project" value="TreeGrafter"/>
</dbReference>
<name>A0A7S1BAH4_9STRA</name>
<accession>A0A7S1BAH4</accession>
<dbReference type="GO" id="GO:0006666">
    <property type="term" value="P:3-keto-sphinganine metabolic process"/>
    <property type="evidence" value="ECO:0007669"/>
    <property type="project" value="TreeGrafter"/>
</dbReference>
<keyword evidence="1" id="KW-0812">Transmembrane</keyword>
<evidence type="ECO:0008006" key="3">
    <source>
        <dbReference type="Google" id="ProtNLM"/>
    </source>
</evidence>
<dbReference type="Gene3D" id="3.40.50.720">
    <property type="entry name" value="NAD(P)-binding Rossmann-like Domain"/>
    <property type="match status" value="1"/>
</dbReference>
<feature type="transmembrane region" description="Helical" evidence="1">
    <location>
        <begin position="142"/>
        <end position="163"/>
    </location>
</feature>
<dbReference type="Pfam" id="PF00106">
    <property type="entry name" value="adh_short"/>
    <property type="match status" value="1"/>
</dbReference>
<evidence type="ECO:0000313" key="2">
    <source>
        <dbReference type="EMBL" id="CAD8880428.1"/>
    </source>
</evidence>
<dbReference type="InterPro" id="IPR002347">
    <property type="entry name" value="SDR_fam"/>
</dbReference>
<dbReference type="SUPFAM" id="SSF51735">
    <property type="entry name" value="NAD(P)-binding Rossmann-fold domains"/>
    <property type="match status" value="1"/>
</dbReference>
<evidence type="ECO:0000256" key="1">
    <source>
        <dbReference type="SAM" id="Phobius"/>
    </source>
</evidence>